<dbReference type="PROSITE" id="PS50267">
    <property type="entry name" value="NA_NEUROTRAN_SYMP_3"/>
    <property type="match status" value="1"/>
</dbReference>
<evidence type="ECO:0000256" key="3">
    <source>
        <dbReference type="ARBA" id="ARBA00022692"/>
    </source>
</evidence>
<dbReference type="eggNOG" id="arCOG04466">
    <property type="taxonomic scope" value="Archaea"/>
</dbReference>
<keyword evidence="3 6" id="KW-0812">Transmembrane</keyword>
<feature type="transmembrane region" description="Helical" evidence="6">
    <location>
        <begin position="86"/>
        <end position="110"/>
    </location>
</feature>
<keyword evidence="4 6" id="KW-1133">Transmembrane helix</keyword>
<feature type="transmembrane region" description="Helical" evidence="6">
    <location>
        <begin position="302"/>
        <end position="321"/>
    </location>
</feature>
<feature type="transmembrane region" description="Helical" evidence="6">
    <location>
        <begin position="250"/>
        <end position="271"/>
    </location>
</feature>
<dbReference type="PANTHER" id="PTHR42948:SF1">
    <property type="entry name" value="TRANSPORTER"/>
    <property type="match status" value="1"/>
</dbReference>
<dbReference type="SUPFAM" id="SSF161070">
    <property type="entry name" value="SNF-like"/>
    <property type="match status" value="1"/>
</dbReference>
<feature type="transmembrane region" description="Helical" evidence="6">
    <location>
        <begin position="130"/>
        <end position="157"/>
    </location>
</feature>
<feature type="transmembrane region" description="Helical" evidence="6">
    <location>
        <begin position="42"/>
        <end position="66"/>
    </location>
</feature>
<evidence type="ECO:0000256" key="4">
    <source>
        <dbReference type="ARBA" id="ARBA00022989"/>
    </source>
</evidence>
<evidence type="ECO:0000313" key="7">
    <source>
        <dbReference type="EMBL" id="GAD52661.1"/>
    </source>
</evidence>
<name>U2YF96_9EURY</name>
<sequence>MDMAQRETWTSRVGFIFAAVGSAVGLGNIWSFPFQTASNGGAAFLVVYLLAVFLIGFPTMLIEFVIGRRSKQNAVSAFSELGYGNWTFAGVIGVFASFITLSFYSVVGGWVLNYIVGSVTGGYLGDASTFFGSVSSGTVAVAAHAVFMAITIAIVAGGVADGIERATKFMIPAILVLLAGLAVWGSTLSGASAGYAYYLSPDFGVIATNFTSIVPSAMGQAFFTLSLGFGVMVAYASYLGRDDSLPGDSAIIVVLNTIVALLAGFAVFPILAATDALTGSTGAGTAFVALAGAFGQLPAGRIIGFVFFVVLLFAALSSSISLLEAPASYVVDSYDTERWKVAVGVGVVAFLLGIVPAYGYVGLFNDFVFNILLPIAVLFIALFAGWIYGGEAVDELGRGTSLGRGAMTAWLWWVRVVVPIVVAYTLWLGVTNFYAGLVNGAYF</sequence>
<feature type="transmembrane region" description="Helical" evidence="6">
    <location>
        <begin position="341"/>
        <end position="360"/>
    </location>
</feature>
<evidence type="ECO:0000313" key="8">
    <source>
        <dbReference type="Proteomes" id="UP000016986"/>
    </source>
</evidence>
<evidence type="ECO:0000256" key="1">
    <source>
        <dbReference type="ARBA" id="ARBA00004141"/>
    </source>
</evidence>
<keyword evidence="5 6" id="KW-0472">Membrane</keyword>
<dbReference type="InterPro" id="IPR037272">
    <property type="entry name" value="SNS_sf"/>
</dbReference>
<keyword evidence="2" id="KW-0813">Transport</keyword>
<evidence type="ECO:0000256" key="2">
    <source>
        <dbReference type="ARBA" id="ARBA00022448"/>
    </source>
</evidence>
<feature type="transmembrane region" description="Helical" evidence="6">
    <location>
        <begin position="367"/>
        <end position="389"/>
    </location>
</feature>
<feature type="transmembrane region" description="Helical" evidence="6">
    <location>
        <begin position="217"/>
        <end position="238"/>
    </location>
</feature>
<evidence type="ECO:0000256" key="6">
    <source>
        <dbReference type="SAM" id="Phobius"/>
    </source>
</evidence>
<comment type="caution">
    <text evidence="7">The sequence shown here is derived from an EMBL/GenBank/DDBJ whole genome shotgun (WGS) entry which is preliminary data.</text>
</comment>
<feature type="transmembrane region" description="Helical" evidence="6">
    <location>
        <begin position="409"/>
        <end position="430"/>
    </location>
</feature>
<dbReference type="InterPro" id="IPR047218">
    <property type="entry name" value="YocR/YhdH-like"/>
</dbReference>
<dbReference type="InterPro" id="IPR000175">
    <property type="entry name" value="Na/ntran_symport"/>
</dbReference>
<reference evidence="7 8" key="1">
    <citation type="submission" date="2013-09" db="EMBL/GenBank/DDBJ databases">
        <title>Whole genome sequencing of Halarchaeum acidiphilum strain MH1-52-1.</title>
        <authorList>
            <person name="Shimane Y."/>
            <person name="Minegishi H."/>
            <person name="Nishi S."/>
            <person name="Echigo A."/>
            <person name="Shuto A."/>
            <person name="Konishi M."/>
            <person name="Ito T."/>
            <person name="Ohkuma M."/>
            <person name="Ohta Y."/>
            <person name="Nagano Y."/>
            <person name="Tsubouchi T."/>
            <person name="Mori K."/>
            <person name="Usui K."/>
            <person name="Kamekura M."/>
            <person name="Usami R."/>
            <person name="Takaki Y."/>
            <person name="Hatada Y."/>
        </authorList>
    </citation>
    <scope>NUCLEOTIDE SEQUENCE [LARGE SCALE GENOMIC DNA]</scope>
    <source>
        <strain evidence="7 8">JCM 16109</strain>
    </source>
</reference>
<dbReference type="EMBL" id="BATA01000030">
    <property type="protein sequence ID" value="GAD52661.1"/>
    <property type="molecule type" value="Genomic_DNA"/>
</dbReference>
<dbReference type="GO" id="GO:0016020">
    <property type="term" value="C:membrane"/>
    <property type="evidence" value="ECO:0007669"/>
    <property type="project" value="UniProtKB-SubCell"/>
</dbReference>
<dbReference type="AlphaFoldDB" id="U2YF96"/>
<protein>
    <submittedName>
        <fullName evidence="7">Sodium-dependent transporter</fullName>
    </submittedName>
</protein>
<dbReference type="CDD" id="cd10336">
    <property type="entry name" value="SLC6sbd_Tyt1-Like"/>
    <property type="match status" value="1"/>
</dbReference>
<gene>
    <name evidence="7" type="ORF">MBEHAL_1421</name>
</gene>
<evidence type="ECO:0000256" key="5">
    <source>
        <dbReference type="ARBA" id="ARBA00023136"/>
    </source>
</evidence>
<comment type="subcellular location">
    <subcellularLocation>
        <location evidence="1">Membrane</location>
        <topology evidence="1">Multi-pass membrane protein</topology>
    </subcellularLocation>
</comment>
<feature type="transmembrane region" description="Helical" evidence="6">
    <location>
        <begin position="12"/>
        <end position="30"/>
    </location>
</feature>
<accession>U2YF96</accession>
<dbReference type="Pfam" id="PF00209">
    <property type="entry name" value="SNF"/>
    <property type="match status" value="2"/>
</dbReference>
<proteinExistence type="predicted"/>
<feature type="transmembrane region" description="Helical" evidence="6">
    <location>
        <begin position="169"/>
        <end position="197"/>
    </location>
</feature>
<keyword evidence="8" id="KW-1185">Reference proteome</keyword>
<dbReference type="Proteomes" id="UP000016986">
    <property type="component" value="Unassembled WGS sequence"/>
</dbReference>
<dbReference type="PANTHER" id="PTHR42948">
    <property type="entry name" value="TRANSPORTER"/>
    <property type="match status" value="1"/>
</dbReference>
<organism evidence="7 8">
    <name type="scientific">Halarchaeum acidiphilum MH1-52-1</name>
    <dbReference type="NCBI Taxonomy" id="1261545"/>
    <lineage>
        <taxon>Archaea</taxon>
        <taxon>Methanobacteriati</taxon>
        <taxon>Methanobacteriota</taxon>
        <taxon>Stenosarchaea group</taxon>
        <taxon>Halobacteria</taxon>
        <taxon>Halobacteriales</taxon>
        <taxon>Halobacteriaceae</taxon>
    </lineage>
</organism>
<dbReference type="NCBIfam" id="NF037979">
    <property type="entry name" value="Na_transp"/>
    <property type="match status" value="1"/>
</dbReference>
<dbReference type="PRINTS" id="PR00176">
    <property type="entry name" value="NANEUSMPORT"/>
</dbReference>